<evidence type="ECO:0000313" key="12">
    <source>
        <dbReference type="Proteomes" id="UP000594975"/>
    </source>
</evidence>
<dbReference type="PANTHER" id="PTHR38814:SF1">
    <property type="entry name" value="ENDONUCLEASE NUCS"/>
    <property type="match status" value="1"/>
</dbReference>
<evidence type="ECO:0000256" key="5">
    <source>
        <dbReference type="ARBA" id="ARBA00023125"/>
    </source>
</evidence>
<comment type="similarity">
    <text evidence="6">Belongs to the NucS endonuclease family.</text>
</comment>
<dbReference type="CDD" id="cd22341">
    <property type="entry name" value="NucS-like"/>
    <property type="match status" value="1"/>
</dbReference>
<comment type="function">
    <text evidence="6">Cleaves both 3' and 5' ssDNA extremities of branched DNA structures.</text>
</comment>
<keyword evidence="4 6" id="KW-0378">Hydrolase</keyword>
<keyword evidence="1 6" id="KW-0963">Cytoplasm</keyword>
<dbReference type="InterPro" id="IPR002793">
    <property type="entry name" value="Endonuclease_NucS"/>
</dbReference>
<dbReference type="HAMAP" id="MF_00722">
    <property type="entry name" value="NucS"/>
    <property type="match status" value="1"/>
</dbReference>
<keyword evidence="5 6" id="KW-0238">DNA-binding</keyword>
<sequence>MRLVIAECSVDYIGRLRAHLPLARRLIMVKADGSVLIHSDGGSYKPLNWMSPPAAVHVQHADEHEFDDDAAEVWTVQAAKSDDRLIIRIYAKEHESSHELGVDPGLVKDGVEADLQRLLAEQIDVLGPGYALIRREYPTAIGPVDILARDGAGHTVAVELKRRGDIDGVEQLSRYLELLNRDPLLAPVRGIYAAQLIKPQARTLAEDRGIGCVTLDYDALRGVDDAESRLF</sequence>
<name>A0A199NS31_9MICC</name>
<organism evidence="9 11">
    <name type="scientific">Rothia kristinae</name>
    <dbReference type="NCBI Taxonomy" id="37923"/>
    <lineage>
        <taxon>Bacteria</taxon>
        <taxon>Bacillati</taxon>
        <taxon>Actinomycetota</taxon>
        <taxon>Actinomycetes</taxon>
        <taxon>Micrococcales</taxon>
        <taxon>Micrococcaceae</taxon>
        <taxon>Rothia</taxon>
    </lineage>
</organism>
<dbReference type="Gene3D" id="3.40.1350.10">
    <property type="match status" value="1"/>
</dbReference>
<protein>
    <recommendedName>
        <fullName evidence="6">Endonuclease NucS</fullName>
        <ecNumber evidence="6">3.1.-.-</ecNumber>
    </recommendedName>
</protein>
<dbReference type="Proteomes" id="UP000594975">
    <property type="component" value="Chromosome"/>
</dbReference>
<dbReference type="EMBL" id="CP065738">
    <property type="protein sequence ID" value="QPT53656.1"/>
    <property type="molecule type" value="Genomic_DNA"/>
</dbReference>
<gene>
    <name evidence="6 10" type="primary">nucS</name>
    <name evidence="9" type="ORF">AN277_0208405</name>
    <name evidence="10" type="ORF">I6G21_00030</name>
</gene>
<evidence type="ECO:0000259" key="7">
    <source>
        <dbReference type="Pfam" id="PF01939"/>
    </source>
</evidence>
<reference evidence="9" key="2">
    <citation type="submission" date="2016-04" db="EMBL/GenBank/DDBJ databases">
        <authorList>
            <person name="Evans L.H."/>
            <person name="Alamgir A."/>
            <person name="Owens N."/>
            <person name="Weber N.D."/>
            <person name="Virtaneva K."/>
            <person name="Barbian K."/>
            <person name="Babar A."/>
            <person name="Rosenke K."/>
        </authorList>
    </citation>
    <scope>NUCLEOTIDE SEQUENCE [LARGE SCALE GENOMIC DNA]</scope>
    <source>
        <strain evidence="9">RUTW2-3</strain>
    </source>
</reference>
<feature type="domain" description="Endonuclease NucS C-terminal" evidence="7">
    <location>
        <begin position="111"/>
        <end position="231"/>
    </location>
</feature>
<reference evidence="10 12" key="4">
    <citation type="submission" date="2020-12" db="EMBL/GenBank/DDBJ databases">
        <title>FDA dAtabase for Regulatory Grade micrObial Sequences (FDA-ARGOS): Supporting development and validation of Infectious Disease Dx tests.</title>
        <authorList>
            <person name="Sproer C."/>
            <person name="Gronow S."/>
            <person name="Severitt S."/>
            <person name="Schroder I."/>
            <person name="Tallon L."/>
            <person name="Sadzewicz L."/>
            <person name="Zhao X."/>
            <person name="Boylan J."/>
            <person name="Ott S."/>
            <person name="Bowen H."/>
            <person name="Vavikolanu K."/>
            <person name="Mehta A."/>
            <person name="Aluvathingal J."/>
            <person name="Nadendla S."/>
            <person name="Lowell S."/>
            <person name="Myers T."/>
            <person name="Yan Y."/>
            <person name="Sichtig H."/>
        </authorList>
    </citation>
    <scope>NUCLEOTIDE SEQUENCE [LARGE SCALE GENOMIC DNA]</scope>
    <source>
        <strain evidence="10 12">FDAARGOS_864</strain>
    </source>
</reference>
<comment type="subcellular location">
    <subcellularLocation>
        <location evidence="6">Cytoplasm</location>
    </subcellularLocation>
</comment>
<dbReference type="AlphaFoldDB" id="A0A199NS31"/>
<dbReference type="RefSeq" id="WP_061225011.1">
    <property type="nucleotide sequence ID" value="NZ_CP065738.1"/>
</dbReference>
<dbReference type="Pfam" id="PF21003">
    <property type="entry name" value="NucS_N"/>
    <property type="match status" value="1"/>
</dbReference>
<reference evidence="9 11" key="3">
    <citation type="submission" date="2016-06" db="EMBL/GenBank/DDBJ databases">
        <title>Identification of putative biosynthetic pathways for the production of bioactive secondary metabolites by the marine actinomycete Kocuria kristinae RUTW2-3.</title>
        <authorList>
            <person name="Waterworth S.C."/>
            <person name="Walmsley T.A."/>
            <person name="Matongo T."/>
            <person name="Davies-Coleman M.T."/>
            <person name="Dorrington R.A."/>
        </authorList>
    </citation>
    <scope>NUCLEOTIDE SEQUENCE [LARGE SCALE GENOMIC DNA]</scope>
    <source>
        <strain evidence="11">RuSp02-3</strain>
        <strain evidence="9">RUTW2-3</strain>
    </source>
</reference>
<dbReference type="InterPro" id="IPR049173">
    <property type="entry name" value="NucS_N_sf"/>
</dbReference>
<dbReference type="Pfam" id="PF01939">
    <property type="entry name" value="NucS_C"/>
    <property type="match status" value="1"/>
</dbReference>
<dbReference type="GO" id="GO:0005737">
    <property type="term" value="C:cytoplasm"/>
    <property type="evidence" value="ECO:0007669"/>
    <property type="project" value="UniProtKB-SubCell"/>
</dbReference>
<evidence type="ECO:0000313" key="10">
    <source>
        <dbReference type="EMBL" id="QPT53656.1"/>
    </source>
</evidence>
<proteinExistence type="inferred from homology"/>
<dbReference type="GO" id="GO:0000014">
    <property type="term" value="F:single-stranded DNA endodeoxyribonuclease activity"/>
    <property type="evidence" value="ECO:0007669"/>
    <property type="project" value="UniProtKB-UniRule"/>
</dbReference>
<evidence type="ECO:0000256" key="2">
    <source>
        <dbReference type="ARBA" id="ARBA00022722"/>
    </source>
</evidence>
<accession>A0A199NS31</accession>
<evidence type="ECO:0000256" key="1">
    <source>
        <dbReference type="ARBA" id="ARBA00022490"/>
    </source>
</evidence>
<evidence type="ECO:0000313" key="11">
    <source>
        <dbReference type="Proteomes" id="UP000053171"/>
    </source>
</evidence>
<feature type="domain" description="Endonuclease NucS N-terminal PH-like" evidence="8">
    <location>
        <begin position="2"/>
        <end position="104"/>
    </location>
</feature>
<dbReference type="EMBL" id="LJBJ02000017">
    <property type="protein sequence ID" value="OAX51506.1"/>
    <property type="molecule type" value="Genomic_DNA"/>
</dbReference>
<keyword evidence="3 6" id="KW-0255">Endonuclease</keyword>
<evidence type="ECO:0000256" key="4">
    <source>
        <dbReference type="ARBA" id="ARBA00022801"/>
    </source>
</evidence>
<dbReference type="NCBIfam" id="NF002876">
    <property type="entry name" value="PRK03298.1"/>
    <property type="match status" value="1"/>
</dbReference>
<reference evidence="11" key="1">
    <citation type="submission" date="2016-04" db="EMBL/GenBank/DDBJ databases">
        <authorList>
            <person name="Waterworth S."/>
            <person name="Matcher G."/>
        </authorList>
    </citation>
    <scope>NUCLEOTIDE SEQUENCE [LARGE SCALE GENOMIC DNA]</scope>
    <source>
        <strain evidence="11">RuSp02-3</strain>
    </source>
</reference>
<evidence type="ECO:0000256" key="6">
    <source>
        <dbReference type="HAMAP-Rule" id="MF_00722"/>
    </source>
</evidence>
<dbReference type="Proteomes" id="UP000053171">
    <property type="component" value="Unassembled WGS sequence"/>
</dbReference>
<dbReference type="Gene3D" id="2.70.180.20">
    <property type="match status" value="1"/>
</dbReference>
<dbReference type="InterPro" id="IPR048301">
    <property type="entry name" value="NucS_C"/>
</dbReference>
<dbReference type="GO" id="GO:0003677">
    <property type="term" value="F:DNA binding"/>
    <property type="evidence" value="ECO:0007669"/>
    <property type="project" value="UniProtKB-KW"/>
</dbReference>
<dbReference type="PANTHER" id="PTHR38814">
    <property type="entry name" value="ENDONUCLEASE NUCS"/>
    <property type="match status" value="1"/>
</dbReference>
<evidence type="ECO:0000259" key="8">
    <source>
        <dbReference type="Pfam" id="PF21003"/>
    </source>
</evidence>
<dbReference type="InterPro" id="IPR011856">
    <property type="entry name" value="tRNA_endonuc-like_dom_sf"/>
</dbReference>
<evidence type="ECO:0000313" key="9">
    <source>
        <dbReference type="EMBL" id="OAX51506.1"/>
    </source>
</evidence>
<keyword evidence="11" id="KW-1185">Reference proteome</keyword>
<dbReference type="EC" id="3.1.-.-" evidence="6"/>
<dbReference type="GeneID" id="61261734"/>
<keyword evidence="2 6" id="KW-0540">Nuclease</keyword>
<dbReference type="KEGG" id="rkr:I6G21_00030"/>
<dbReference type="InterPro" id="IPR048302">
    <property type="entry name" value="NucS_N"/>
</dbReference>
<evidence type="ECO:0000256" key="3">
    <source>
        <dbReference type="ARBA" id="ARBA00022759"/>
    </source>
</evidence>